<dbReference type="InterPro" id="IPR000504">
    <property type="entry name" value="RRM_dom"/>
</dbReference>
<evidence type="ECO:0000313" key="4">
    <source>
        <dbReference type="Proteomes" id="UP000695007"/>
    </source>
</evidence>
<feature type="region of interest" description="Disordered" evidence="2">
    <location>
        <begin position="333"/>
        <end position="384"/>
    </location>
</feature>
<dbReference type="Proteomes" id="UP000695007">
    <property type="component" value="Unplaced"/>
</dbReference>
<dbReference type="PANTHER" id="PTHR22014">
    <property type="entry name" value="RNA-BINDING PROTEIN 33"/>
    <property type="match status" value="1"/>
</dbReference>
<feature type="region of interest" description="Disordered" evidence="2">
    <location>
        <begin position="465"/>
        <end position="484"/>
    </location>
</feature>
<evidence type="ECO:0000313" key="5">
    <source>
        <dbReference type="RefSeq" id="XP_011502565.1"/>
    </source>
</evidence>
<feature type="region of interest" description="Disordered" evidence="2">
    <location>
        <begin position="648"/>
        <end position="692"/>
    </location>
</feature>
<dbReference type="InterPro" id="IPR035979">
    <property type="entry name" value="RBD_domain_sf"/>
</dbReference>
<feature type="compositionally biased region" description="Polar residues" evidence="2">
    <location>
        <begin position="501"/>
        <end position="524"/>
    </location>
</feature>
<dbReference type="CDD" id="cd00590">
    <property type="entry name" value="RRM_SF"/>
    <property type="match status" value="1"/>
</dbReference>
<name>A0AAJ6YQV1_9HYME</name>
<dbReference type="SMART" id="SM00360">
    <property type="entry name" value="RRM"/>
    <property type="match status" value="1"/>
</dbReference>
<organism evidence="4 5">
    <name type="scientific">Ceratosolen solmsi marchali</name>
    <dbReference type="NCBI Taxonomy" id="326594"/>
    <lineage>
        <taxon>Eukaryota</taxon>
        <taxon>Metazoa</taxon>
        <taxon>Ecdysozoa</taxon>
        <taxon>Arthropoda</taxon>
        <taxon>Hexapoda</taxon>
        <taxon>Insecta</taxon>
        <taxon>Pterygota</taxon>
        <taxon>Neoptera</taxon>
        <taxon>Endopterygota</taxon>
        <taxon>Hymenoptera</taxon>
        <taxon>Apocrita</taxon>
        <taxon>Proctotrupomorpha</taxon>
        <taxon>Chalcidoidea</taxon>
        <taxon>Agaonidae</taxon>
        <taxon>Agaoninae</taxon>
        <taxon>Ceratosolen</taxon>
    </lineage>
</organism>
<dbReference type="RefSeq" id="XP_011502565.1">
    <property type="nucleotide sequence ID" value="XM_011504263.1"/>
</dbReference>
<sequence length="1090" mass="123849">MSDHDDTLLDEDLGDEEYDLGNDEEEALLADDYEFERLPEQQTICKGEEETDDVLDLGVTDALDDLEAEEENIQSKCKNDKPDLDECFTNKQMMNTSHEQATRDQKMQANSQDNQDHHSEEESNVSIIHSKIDLREKLREKLNNQREIFIGNGQGMEDDDCEKAKERRNRFQNERIMVPQKMNHDIPDSLENVVTIEQHRSHYRSRERGDRGDRNDRSDRCDRNDRGDRLDRRNIRGRSGGRYDIHQSGRYHGRGTSSSSQQTSFRAPLLENRPSFQPVSSNNVSMQHHQIYPHQNSQVQPTYHHPLANGPMPGHPHFVDSRLMPNQFPEPMRPQGPRITAPRIDYGQRSSTTGPSGTSGPSGISVHPPGPMGLAGIPSGPPGVSGLPSSGLSYNCSTNQVSFGSNQSIFSNHVMHMPERGLHPGTQGLLLPILSASGGPHISGNQGSMIPVSQGVQVQSFVRSQAPNPPTTHQNHPNVPNQPTYENRIQFSDPQFEGHSSFDSRNSYNNPTVNQFNNMSQIGRPLSQNTSQQVLVGITNVSAIPSIQNVPTIPTGHKILINPHFRGNQTKNEAKTIQDPADKFVQALRNASNSNARNNDPYSYFSDVWQESKSQRLLNTNSHRSYTPDNNYCKSSSYNNYDNKYKSESQWSHRDGHSEEHRSSRDIHRDKDLSPRSRSDQKNYNSLPNNSCYRNEILDHNLTKVSSQKIENNKSFILLGKEVNRATQKRLSDEVINKNTRENSPKRLRSNIKHTQNLEKMSEKTVKKEDEMDPEMKEYRKKMEEQKRLREKILREKENRRKLAAMEKQSTQLSTDLTRTENIKQETAITSITKENTKGKINHAVGRSLSKLMSMQSTEEKTQGARVIRTVQIKQAKVLNNDDDDDDDNDDNDDDDDDDGGKSELLTRIVMNKVKNTHKTLLQKNITQNSQKTSMNQTVNANRQLGQIRQLLTNSQRIVVHGVGNIQKKQQITIQDQKQQQQRQRIVVHKQPVQETKKIIKSNVVQVDNLAASTTETQIRRMCQGIGSIESIQMGEGNAIIVFKTQSAAMVFHKKYQRKMLDLSLIKVQLIPQTTTIKSSALLLKNSTMD</sequence>
<feature type="compositionally biased region" description="Basic and acidic residues" evidence="2">
    <location>
        <begin position="197"/>
        <end position="234"/>
    </location>
</feature>
<feature type="compositionally biased region" description="Low complexity" evidence="2">
    <location>
        <begin position="471"/>
        <end position="481"/>
    </location>
</feature>
<feature type="region of interest" description="Disordered" evidence="2">
    <location>
        <begin position="495"/>
        <end position="524"/>
    </location>
</feature>
<dbReference type="GO" id="GO:0003723">
    <property type="term" value="F:RNA binding"/>
    <property type="evidence" value="ECO:0007669"/>
    <property type="project" value="UniProtKB-KW"/>
</dbReference>
<protein>
    <submittedName>
        <fullName evidence="5">Rho GTPase-activating protein gacZ-like</fullName>
    </submittedName>
</protein>
<keyword evidence="1" id="KW-0694">RNA-binding</keyword>
<proteinExistence type="predicted"/>
<reference evidence="5" key="1">
    <citation type="submission" date="2025-08" db="UniProtKB">
        <authorList>
            <consortium name="RefSeq"/>
        </authorList>
    </citation>
    <scope>IDENTIFICATION</scope>
</reference>
<feature type="compositionally biased region" description="Low complexity" evidence="2">
    <location>
        <begin position="350"/>
        <end position="363"/>
    </location>
</feature>
<dbReference type="SUPFAM" id="SSF54928">
    <property type="entry name" value="RNA-binding domain, RBD"/>
    <property type="match status" value="1"/>
</dbReference>
<evidence type="ECO:0000259" key="3">
    <source>
        <dbReference type="SMART" id="SM00360"/>
    </source>
</evidence>
<gene>
    <name evidence="5" type="primary">LOC105365965</name>
</gene>
<feature type="domain" description="RRM" evidence="3">
    <location>
        <begin position="1004"/>
        <end position="1069"/>
    </location>
</feature>
<dbReference type="PANTHER" id="PTHR22014:SF2">
    <property type="entry name" value="RNA-BINDING PROTEIN 33"/>
    <property type="match status" value="1"/>
</dbReference>
<feature type="compositionally biased region" description="Polar residues" evidence="2">
    <location>
        <begin position="682"/>
        <end position="692"/>
    </location>
</feature>
<feature type="compositionally biased region" description="Basic and acidic residues" evidence="2">
    <location>
        <begin position="648"/>
        <end position="681"/>
    </location>
</feature>
<dbReference type="GeneID" id="105365965"/>
<dbReference type="InterPro" id="IPR039878">
    <property type="entry name" value="RBM33"/>
</dbReference>
<feature type="region of interest" description="Disordered" evidence="2">
    <location>
        <begin position="96"/>
        <end position="128"/>
    </location>
</feature>
<dbReference type="KEGG" id="csol:105365965"/>
<dbReference type="InterPro" id="IPR012677">
    <property type="entry name" value="Nucleotide-bd_a/b_plait_sf"/>
</dbReference>
<feature type="region of interest" description="Disordered" evidence="2">
    <location>
        <begin position="878"/>
        <end position="904"/>
    </location>
</feature>
<evidence type="ECO:0000256" key="1">
    <source>
        <dbReference type="ARBA" id="ARBA00022884"/>
    </source>
</evidence>
<keyword evidence="4" id="KW-1185">Reference proteome</keyword>
<dbReference type="AlphaFoldDB" id="A0AAJ6YQV1"/>
<feature type="compositionally biased region" description="Acidic residues" evidence="2">
    <location>
        <begin position="881"/>
        <end position="899"/>
    </location>
</feature>
<evidence type="ECO:0000256" key="2">
    <source>
        <dbReference type="SAM" id="MobiDB-lite"/>
    </source>
</evidence>
<dbReference type="Gene3D" id="3.30.70.330">
    <property type="match status" value="1"/>
</dbReference>
<feature type="region of interest" description="Disordered" evidence="2">
    <location>
        <begin position="196"/>
        <end position="265"/>
    </location>
</feature>
<accession>A0AAJ6YQV1</accession>